<proteinExistence type="predicted"/>
<name>A0A9P3GK22_9APHY</name>
<dbReference type="AlphaFoldDB" id="A0A9P3GK22"/>
<sequence length="94" mass="10287">MLSRHLHTPPFIGLYLWHRGRRPQGSDAASLPIGAQAALDSPSRESCVRRISTPSYFSASKQIPKPCHTMTARLVRDPSTIGPVTGAVVLHFIL</sequence>
<evidence type="ECO:0000313" key="1">
    <source>
        <dbReference type="EMBL" id="GJE97338.1"/>
    </source>
</evidence>
<protein>
    <submittedName>
        <fullName evidence="1">Uncharacterized protein</fullName>
    </submittedName>
</protein>
<dbReference type="EMBL" id="BPQB01000070">
    <property type="protein sequence ID" value="GJE97338.1"/>
    <property type="molecule type" value="Genomic_DNA"/>
</dbReference>
<dbReference type="Proteomes" id="UP000703269">
    <property type="component" value="Unassembled WGS sequence"/>
</dbReference>
<evidence type="ECO:0000313" key="2">
    <source>
        <dbReference type="Proteomes" id="UP000703269"/>
    </source>
</evidence>
<gene>
    <name evidence="1" type="ORF">PsYK624_135540</name>
</gene>
<organism evidence="1 2">
    <name type="scientific">Phanerochaete sordida</name>
    <dbReference type="NCBI Taxonomy" id="48140"/>
    <lineage>
        <taxon>Eukaryota</taxon>
        <taxon>Fungi</taxon>
        <taxon>Dikarya</taxon>
        <taxon>Basidiomycota</taxon>
        <taxon>Agaricomycotina</taxon>
        <taxon>Agaricomycetes</taxon>
        <taxon>Polyporales</taxon>
        <taxon>Phanerochaetaceae</taxon>
        <taxon>Phanerochaete</taxon>
    </lineage>
</organism>
<keyword evidence="2" id="KW-1185">Reference proteome</keyword>
<comment type="caution">
    <text evidence="1">The sequence shown here is derived from an EMBL/GenBank/DDBJ whole genome shotgun (WGS) entry which is preliminary data.</text>
</comment>
<accession>A0A9P3GK22</accession>
<reference evidence="1 2" key="1">
    <citation type="submission" date="2021-08" db="EMBL/GenBank/DDBJ databases">
        <title>Draft Genome Sequence of Phanerochaete sordida strain YK-624.</title>
        <authorList>
            <person name="Mori T."/>
            <person name="Dohra H."/>
            <person name="Suzuki T."/>
            <person name="Kawagishi H."/>
            <person name="Hirai H."/>
        </authorList>
    </citation>
    <scope>NUCLEOTIDE SEQUENCE [LARGE SCALE GENOMIC DNA]</scope>
    <source>
        <strain evidence="1 2">YK-624</strain>
    </source>
</reference>